<protein>
    <submittedName>
        <fullName evidence="8">Serine/threonine protein kinase</fullName>
        <ecNumber evidence="8">2.7.11.1</ecNumber>
    </submittedName>
</protein>
<keyword evidence="1 8" id="KW-0808">Transferase</keyword>
<evidence type="ECO:0000256" key="2">
    <source>
        <dbReference type="ARBA" id="ARBA00022741"/>
    </source>
</evidence>
<keyword evidence="6" id="KW-0812">Transmembrane</keyword>
<keyword evidence="6" id="KW-0472">Membrane</keyword>
<name>A0A3B1DW03_9ZZZZ</name>
<dbReference type="GO" id="GO:0004674">
    <property type="term" value="F:protein serine/threonine kinase activity"/>
    <property type="evidence" value="ECO:0007669"/>
    <property type="project" value="UniProtKB-KW"/>
</dbReference>
<dbReference type="Pfam" id="PF00069">
    <property type="entry name" value="Pkinase"/>
    <property type="match status" value="1"/>
</dbReference>
<dbReference type="InterPro" id="IPR011009">
    <property type="entry name" value="Kinase-like_dom_sf"/>
</dbReference>
<keyword evidence="3 8" id="KW-0418">Kinase</keyword>
<dbReference type="InterPro" id="IPR008271">
    <property type="entry name" value="Ser/Thr_kinase_AS"/>
</dbReference>
<dbReference type="GO" id="GO:0005524">
    <property type="term" value="F:ATP binding"/>
    <property type="evidence" value="ECO:0007669"/>
    <property type="project" value="UniProtKB-KW"/>
</dbReference>
<dbReference type="PROSITE" id="PS50011">
    <property type="entry name" value="PROTEIN_KINASE_DOM"/>
    <property type="match status" value="1"/>
</dbReference>
<dbReference type="PROSITE" id="PS00107">
    <property type="entry name" value="PROTEIN_KINASE_ATP"/>
    <property type="match status" value="1"/>
</dbReference>
<feature type="domain" description="Protein kinase" evidence="7">
    <location>
        <begin position="35"/>
        <end position="311"/>
    </location>
</feature>
<keyword evidence="6" id="KW-1133">Transmembrane helix</keyword>
<dbReference type="EC" id="2.7.11.1" evidence="8"/>
<feature type="transmembrane region" description="Helical" evidence="6">
    <location>
        <begin position="310"/>
        <end position="329"/>
    </location>
</feature>
<dbReference type="SUPFAM" id="SSF56112">
    <property type="entry name" value="Protein kinase-like (PK-like)"/>
    <property type="match status" value="1"/>
</dbReference>
<dbReference type="PROSITE" id="PS00108">
    <property type="entry name" value="PROTEIN_KINASE_ST"/>
    <property type="match status" value="1"/>
</dbReference>
<dbReference type="AlphaFoldDB" id="A0A3B1DW03"/>
<dbReference type="GO" id="GO:0005776">
    <property type="term" value="C:autophagosome"/>
    <property type="evidence" value="ECO:0007669"/>
    <property type="project" value="TreeGrafter"/>
</dbReference>
<dbReference type="PANTHER" id="PTHR24348">
    <property type="entry name" value="SERINE/THREONINE-PROTEIN KINASE UNC-51-RELATED"/>
    <property type="match status" value="1"/>
</dbReference>
<dbReference type="InterPro" id="IPR045269">
    <property type="entry name" value="Atg1-like"/>
</dbReference>
<dbReference type="GO" id="GO:0010506">
    <property type="term" value="P:regulation of autophagy"/>
    <property type="evidence" value="ECO:0007669"/>
    <property type="project" value="InterPro"/>
</dbReference>
<feature type="compositionally biased region" description="Basic and acidic residues" evidence="5">
    <location>
        <begin position="1"/>
        <end position="28"/>
    </location>
</feature>
<dbReference type="CDD" id="cd18773">
    <property type="entry name" value="PDC1_HK_sensor"/>
    <property type="match status" value="1"/>
</dbReference>
<gene>
    <name evidence="8" type="ORF">MNBD_PLANCTO02-3110</name>
</gene>
<dbReference type="EMBL" id="UOGL01000333">
    <property type="protein sequence ID" value="VAX39460.1"/>
    <property type="molecule type" value="Genomic_DNA"/>
</dbReference>
<dbReference type="GO" id="GO:0016020">
    <property type="term" value="C:membrane"/>
    <property type="evidence" value="ECO:0007669"/>
    <property type="project" value="TreeGrafter"/>
</dbReference>
<dbReference type="GO" id="GO:0000045">
    <property type="term" value="P:autophagosome assembly"/>
    <property type="evidence" value="ECO:0007669"/>
    <property type="project" value="TreeGrafter"/>
</dbReference>
<keyword evidence="2" id="KW-0547">Nucleotide-binding</keyword>
<dbReference type="CDD" id="cd14014">
    <property type="entry name" value="STKc_PknB_like"/>
    <property type="match status" value="1"/>
</dbReference>
<dbReference type="Gene3D" id="1.10.510.10">
    <property type="entry name" value="Transferase(Phosphotransferase) domain 1"/>
    <property type="match status" value="1"/>
</dbReference>
<dbReference type="Gene3D" id="3.30.450.20">
    <property type="entry name" value="PAS domain"/>
    <property type="match status" value="1"/>
</dbReference>
<dbReference type="GO" id="GO:0000407">
    <property type="term" value="C:phagophore assembly site"/>
    <property type="evidence" value="ECO:0007669"/>
    <property type="project" value="TreeGrafter"/>
</dbReference>
<evidence type="ECO:0000313" key="8">
    <source>
        <dbReference type="EMBL" id="VAX39460.1"/>
    </source>
</evidence>
<evidence type="ECO:0000256" key="5">
    <source>
        <dbReference type="SAM" id="MobiDB-lite"/>
    </source>
</evidence>
<feature type="transmembrane region" description="Helical" evidence="6">
    <location>
        <begin position="680"/>
        <end position="701"/>
    </location>
</feature>
<organism evidence="8">
    <name type="scientific">hydrothermal vent metagenome</name>
    <dbReference type="NCBI Taxonomy" id="652676"/>
    <lineage>
        <taxon>unclassified sequences</taxon>
        <taxon>metagenomes</taxon>
        <taxon>ecological metagenomes</taxon>
    </lineage>
</organism>
<proteinExistence type="predicted"/>
<reference evidence="8" key="1">
    <citation type="submission" date="2018-06" db="EMBL/GenBank/DDBJ databases">
        <authorList>
            <person name="Zhirakovskaya E."/>
        </authorList>
    </citation>
    <scope>NUCLEOTIDE SEQUENCE</scope>
</reference>
<evidence type="ECO:0000256" key="4">
    <source>
        <dbReference type="ARBA" id="ARBA00022840"/>
    </source>
</evidence>
<dbReference type="InterPro" id="IPR017441">
    <property type="entry name" value="Protein_kinase_ATP_BS"/>
</dbReference>
<evidence type="ECO:0000259" key="7">
    <source>
        <dbReference type="PROSITE" id="PS50011"/>
    </source>
</evidence>
<evidence type="ECO:0000256" key="6">
    <source>
        <dbReference type="SAM" id="Phobius"/>
    </source>
</evidence>
<sequence>MNDSDKTLKQPDADQKQSADLSRHRDPPPAKVEGFTILHCLGEGAFGSVWLAQKHNTRTQVAIKFFTNRQGMNWALLSREVEKLAALDESRRIVSLNHVELNSTPPYYVMEFLEKGSLASYLSEGALPVHESVRVAKSVLQALVHAHGSGILHCDLKPANVLLDSDFEPRLCDFGQSRLSGESTPSLGTLFYMAPEQADLKAVPDARWDVYALGALLYQMICGHAPFRTPENEQKIRDCENVTERLDLYRKIIKESPRPNEHRKVSGVDRRLADIIDRCLTVDPQKRFPNAQAVLDSIEQRERYHSRRPLIALGIIGPLLLIAAMYPLAKHAMNDSLGTARKNTIERALESDSLSATILAGSIEHELEDRQLELERIANEPWLRKAVSQMEGKTREERDVLFARLKKQKQNIDQEVKKKGRATDLSWYINDVQGYHRWREPYSAIAYDKLYSYRDYFHGHGKEYPKESVPQDIKPIDSPHISLAYQSSVTKKFMFAIAVPVFAPEDSSKVIGVLSRTLELDELPKLVFPSAISGKTTPQKAGKNIERVVSLVEYRDWLLLAHPWMTKENLAELSQLGEHSFDLLSLKKTVSQETLLKIEQQASGNSHQDAHKKETTLRFESYTDPVGRISLSGAKQYQDEWLAALAPVGKTGWLVIVQERKPAAMRPVEELQHRLVANGIWAVAISLSLMGLLWLFVMLAMTNQSERLAIRGGVLRNIKSGGILTSLSERDSQRKTPS</sequence>
<keyword evidence="4" id="KW-0067">ATP-binding</keyword>
<dbReference type="PANTHER" id="PTHR24348:SF22">
    <property type="entry name" value="NON-SPECIFIC SERINE_THREONINE PROTEIN KINASE"/>
    <property type="match status" value="1"/>
</dbReference>
<accession>A0A3B1DW03</accession>
<dbReference type="GO" id="GO:0005829">
    <property type="term" value="C:cytosol"/>
    <property type="evidence" value="ECO:0007669"/>
    <property type="project" value="TreeGrafter"/>
</dbReference>
<feature type="region of interest" description="Disordered" evidence="5">
    <location>
        <begin position="1"/>
        <end position="29"/>
    </location>
</feature>
<keyword evidence="8" id="KW-0723">Serine/threonine-protein kinase</keyword>
<evidence type="ECO:0000256" key="1">
    <source>
        <dbReference type="ARBA" id="ARBA00022679"/>
    </source>
</evidence>
<evidence type="ECO:0000256" key="3">
    <source>
        <dbReference type="ARBA" id="ARBA00022777"/>
    </source>
</evidence>
<dbReference type="InterPro" id="IPR000719">
    <property type="entry name" value="Prot_kinase_dom"/>
</dbReference>
<dbReference type="SMART" id="SM00220">
    <property type="entry name" value="S_TKc"/>
    <property type="match status" value="1"/>
</dbReference>